<dbReference type="PROSITE" id="PS50111">
    <property type="entry name" value="CHEMOTAXIS_TRANSDUC_2"/>
    <property type="match status" value="2"/>
</dbReference>
<dbReference type="GO" id="GO:0007165">
    <property type="term" value="P:signal transduction"/>
    <property type="evidence" value="ECO:0007669"/>
    <property type="project" value="UniProtKB-KW"/>
</dbReference>
<keyword evidence="1" id="KW-0807">Transducer</keyword>
<reference evidence="4" key="1">
    <citation type="journal article" date="2021" name="Microb. Physiol.">
        <title>Proteogenomic Insights into the Physiology of Marine, Sulfate-Reducing, Filamentous Desulfonema limicola and Desulfonema magnum.</title>
        <authorList>
            <person name="Schnaars V."/>
            <person name="Wohlbrand L."/>
            <person name="Scheve S."/>
            <person name="Hinrichs C."/>
            <person name="Reinhardt R."/>
            <person name="Rabus R."/>
        </authorList>
    </citation>
    <scope>NUCLEOTIDE SEQUENCE</scope>
    <source>
        <strain evidence="4">5ac10</strain>
    </source>
</reference>
<dbReference type="Proteomes" id="UP000663720">
    <property type="component" value="Chromosome"/>
</dbReference>
<dbReference type="AlphaFoldDB" id="A0A975GHN4"/>
<gene>
    <name evidence="4" type="ORF">dnl_39360</name>
</gene>
<evidence type="ECO:0000256" key="2">
    <source>
        <dbReference type="SAM" id="MobiDB-lite"/>
    </source>
</evidence>
<dbReference type="InterPro" id="IPR004089">
    <property type="entry name" value="MCPsignal_dom"/>
</dbReference>
<proteinExistence type="predicted"/>
<sequence length="671" mass="75739">MINRISKYFKSLKDFNPLKKIFDKLLYKISFLSAYKNLSELSDIQESLGTVMTDVEPEFLELGQRLQQLYADSDQLTQQAVNAASFIGGKNTTSNFLSKIDLIAKQALSDLQYYQNNISENLAKTTASLEYLSKLINICSIIEKTGISLNVIGLNIAIESSRSEDSGEMFASFTDEIRQLSKKISEISKNILDDSQTTRLNQISANTNILKGLETFEHLYYKGEKVVKKAIRDIFKIMEISMNVFEKSNHLSREISSQVGEVVVGIQFHDIARQKIEHIIMALNDIEDIVTSRNQDSKAGKDEILGRSHKIIGLQASQLREVINEIRNAYKQCRQAFNQLGHLVGELVADVSVFDNNADDDETRLRKRITALKSGLEQLGNLLFTGRDLEHQINENVEQVSDTASKLSAHIDQVRGISLELHLKALNAIVKSAKLEHQGRALEILAQEVSKLSGQSDLFVTDVVKILESLVSTSDDLDKSLYSHNGSEQETHNSVAEGISEIGINYERFKTEASLALEKSHSLQADIIETGSSLIFLNNLADKLELYLGKFESIIQKLEPWADDTDENGKKKIDQVAHRYTMASERLLHHKHFNQTYTDKEMITKPEEFSHESYNYNKDSDIPGDNIELFDSDEPPESDNKEISESNELKTNKPEADKNKQEDMGDNVELF</sequence>
<evidence type="ECO:0000313" key="4">
    <source>
        <dbReference type="EMBL" id="QTA81597.1"/>
    </source>
</evidence>
<evidence type="ECO:0000259" key="3">
    <source>
        <dbReference type="PROSITE" id="PS50111"/>
    </source>
</evidence>
<dbReference type="SUPFAM" id="SSF58104">
    <property type="entry name" value="Methyl-accepting chemotaxis protein (MCP) signaling domain"/>
    <property type="match status" value="2"/>
</dbReference>
<protein>
    <submittedName>
        <fullName evidence="4">Methyl-accepting chemotaxis protein domain-containing protein</fullName>
    </submittedName>
</protein>
<dbReference type="EMBL" id="CP061799">
    <property type="protein sequence ID" value="QTA81597.1"/>
    <property type="molecule type" value="Genomic_DNA"/>
</dbReference>
<evidence type="ECO:0000256" key="1">
    <source>
        <dbReference type="PROSITE-ProRule" id="PRU00284"/>
    </source>
</evidence>
<accession>A0A975GHN4</accession>
<dbReference type="RefSeq" id="WP_207687615.1">
    <property type="nucleotide sequence ID" value="NZ_CP061799.1"/>
</dbReference>
<feature type="domain" description="Methyl-accepting transducer" evidence="3">
    <location>
        <begin position="308"/>
        <end position="476"/>
    </location>
</feature>
<feature type="compositionally biased region" description="Basic and acidic residues" evidence="2">
    <location>
        <begin position="638"/>
        <end position="663"/>
    </location>
</feature>
<dbReference type="GO" id="GO:0016020">
    <property type="term" value="C:membrane"/>
    <property type="evidence" value="ECO:0007669"/>
    <property type="project" value="InterPro"/>
</dbReference>
<evidence type="ECO:0000313" key="5">
    <source>
        <dbReference type="Proteomes" id="UP000663720"/>
    </source>
</evidence>
<organism evidence="4 5">
    <name type="scientific">Desulfonema limicola</name>
    <dbReference type="NCBI Taxonomy" id="45656"/>
    <lineage>
        <taxon>Bacteria</taxon>
        <taxon>Pseudomonadati</taxon>
        <taxon>Thermodesulfobacteriota</taxon>
        <taxon>Desulfobacteria</taxon>
        <taxon>Desulfobacterales</taxon>
        <taxon>Desulfococcaceae</taxon>
        <taxon>Desulfonema</taxon>
    </lineage>
</organism>
<dbReference type="KEGG" id="dli:dnl_39360"/>
<feature type="domain" description="Methyl-accepting transducer" evidence="3">
    <location>
        <begin position="30"/>
        <end position="191"/>
    </location>
</feature>
<feature type="region of interest" description="Disordered" evidence="2">
    <location>
        <begin position="613"/>
        <end position="671"/>
    </location>
</feature>
<name>A0A975GHN4_9BACT</name>
<keyword evidence="5" id="KW-1185">Reference proteome</keyword>
<dbReference type="Gene3D" id="1.10.287.950">
    <property type="entry name" value="Methyl-accepting chemotaxis protein"/>
    <property type="match status" value="2"/>
</dbReference>
<feature type="compositionally biased region" description="Acidic residues" evidence="2">
    <location>
        <begin position="628"/>
        <end position="637"/>
    </location>
</feature>